<keyword evidence="4" id="KW-0560">Oxidoreductase</keyword>
<dbReference type="EMBL" id="QXGC01003340">
    <property type="protein sequence ID" value="KAE9176516.1"/>
    <property type="molecule type" value="Genomic_DNA"/>
</dbReference>
<evidence type="ECO:0000313" key="24">
    <source>
        <dbReference type="Proteomes" id="UP000460718"/>
    </source>
</evidence>
<evidence type="ECO:0000313" key="10">
    <source>
        <dbReference type="EMBL" id="KAE8971001.1"/>
    </source>
</evidence>
<dbReference type="PROSITE" id="PS51384">
    <property type="entry name" value="FAD_FR"/>
    <property type="match status" value="1"/>
</dbReference>
<sequence length="574" mass="63575">MDVSPKASDFKEVSTPSAPDPTIPLATPVSSASFESWQPREHCACLPGRLQTLLRSWMVTRWSLSRRVFSVPVPGLTASFDVKMGDLVLTLPVVVILVVVNAVLAGTRSVGGSGTIATLGLLLVFFFAIRNNLLLLELTGISFERSLFYHKLFAYTTIVLSALHGLSYLLAHHHSDEQDEDSKVTTGTIMFVCMVLLFSMSLNFIRRRFFELFLRVHWVLFLVVFIVGMAHGAALALVGIVPWIIDLLFRLVYRTRIYKQGTLFKKKNADNANVDSNRYVLNAGNGMGVIACDQVTVTALPGNITRVSFPRVRKDTGEVFEFEAGQYAFLCIPSISRLEWHPFSISSSPHEDIAVFYIKSSGDWTAKVLEAASRSNGASEAPFDILVDGPYGKVSVDIDSPETYSHFVIFAGGIGMTPMRSIVNWLHYERYTLGRSEIKRVNFVWTMPNQDAVNALLDSVPNGKEGDGSVGYLPNKIVRSDSDDAFTSELYLTGVERDVENPMEQQLGHCLRYGSRPDIASILRSLGDQAKQDGKDRVAVLACGPMPMVQAVLDTSMTLSKELKVHFDVHTELF</sequence>
<dbReference type="Proteomes" id="UP000429523">
    <property type="component" value="Unassembled WGS sequence"/>
</dbReference>
<dbReference type="InterPro" id="IPR039261">
    <property type="entry name" value="FNR_nucleotide-bd"/>
</dbReference>
<evidence type="ECO:0000313" key="19">
    <source>
        <dbReference type="Proteomes" id="UP000433483"/>
    </source>
</evidence>
<dbReference type="EMBL" id="QXGD01003053">
    <property type="protein sequence ID" value="KAE9181242.1"/>
    <property type="molecule type" value="Genomic_DNA"/>
</dbReference>
<dbReference type="EMBL" id="QXFZ01003337">
    <property type="protein sequence ID" value="KAE9069706.1"/>
    <property type="molecule type" value="Genomic_DNA"/>
</dbReference>
<dbReference type="InterPro" id="IPR013130">
    <property type="entry name" value="Fe3_Rdtase_TM_dom"/>
</dbReference>
<reference evidence="18 19" key="1">
    <citation type="submission" date="2018-08" db="EMBL/GenBank/DDBJ databases">
        <title>Genomic investigation of the strawberry pathogen Phytophthora fragariae indicates pathogenicity is determined by transcriptional variation in three key races.</title>
        <authorList>
            <person name="Adams T.M."/>
            <person name="Armitage A.D."/>
            <person name="Sobczyk M.K."/>
            <person name="Bates H.J."/>
            <person name="Dunwell J.M."/>
            <person name="Nellist C.F."/>
            <person name="Harrison R.J."/>
        </authorList>
    </citation>
    <scope>NUCLEOTIDE SEQUENCE [LARGE SCALE GENOMIC DNA]</scope>
    <source>
        <strain evidence="17 20">A4</strain>
        <strain evidence="16 21">BC-1</strain>
        <strain evidence="15 25">BC-23</strain>
        <strain evidence="14 19">NOV-27</strain>
        <strain evidence="13 22">NOV-5</strain>
        <strain evidence="12 23">NOV-71</strain>
        <strain evidence="9 18">NOV-9</strain>
        <strain evidence="11 26">ONT-3</strain>
        <strain evidence="10 24">SCRP245</strain>
    </source>
</reference>
<dbReference type="CDD" id="cd06186">
    <property type="entry name" value="NOX_Duox_like_FAD_NADP"/>
    <property type="match status" value="1"/>
</dbReference>
<accession>A0A6A3DLL6</accession>
<dbReference type="InterPro" id="IPR017927">
    <property type="entry name" value="FAD-bd_FR_type"/>
</dbReference>
<evidence type="ECO:0000256" key="1">
    <source>
        <dbReference type="ARBA" id="ARBA00004141"/>
    </source>
</evidence>
<dbReference type="Pfam" id="PF08030">
    <property type="entry name" value="NAD_binding_6"/>
    <property type="match status" value="1"/>
</dbReference>
<evidence type="ECO:0000256" key="6">
    <source>
        <dbReference type="SAM" id="MobiDB-lite"/>
    </source>
</evidence>
<evidence type="ECO:0000313" key="9">
    <source>
        <dbReference type="EMBL" id="KAE8921825.1"/>
    </source>
</evidence>
<dbReference type="OrthoDB" id="167398at2759"/>
<dbReference type="GO" id="GO:0005886">
    <property type="term" value="C:plasma membrane"/>
    <property type="evidence" value="ECO:0007669"/>
    <property type="project" value="TreeGrafter"/>
</dbReference>
<evidence type="ECO:0000313" key="25">
    <source>
        <dbReference type="Proteomes" id="UP000476176"/>
    </source>
</evidence>
<evidence type="ECO:0000313" key="20">
    <source>
        <dbReference type="Proteomes" id="UP000437068"/>
    </source>
</evidence>
<dbReference type="SUPFAM" id="SSF63380">
    <property type="entry name" value="Riboflavin synthase domain-like"/>
    <property type="match status" value="1"/>
</dbReference>
<dbReference type="Gene3D" id="2.40.30.10">
    <property type="entry name" value="Translation factors"/>
    <property type="match status" value="1"/>
</dbReference>
<dbReference type="Proteomes" id="UP000440367">
    <property type="component" value="Unassembled WGS sequence"/>
</dbReference>
<evidence type="ECO:0000313" key="15">
    <source>
        <dbReference type="EMBL" id="KAE9176516.1"/>
    </source>
</evidence>
<dbReference type="EMBL" id="QXGE01000843">
    <property type="protein sequence ID" value="KAE9302588.1"/>
    <property type="molecule type" value="Genomic_DNA"/>
</dbReference>
<evidence type="ECO:0000313" key="21">
    <source>
        <dbReference type="Proteomes" id="UP000440367"/>
    </source>
</evidence>
<keyword evidence="5 7" id="KW-0472">Membrane</keyword>
<feature type="domain" description="FAD-binding FR-type" evidence="8">
    <location>
        <begin position="287"/>
        <end position="397"/>
    </location>
</feature>
<dbReference type="SFLD" id="SFLDG01168">
    <property type="entry name" value="Ferric_reductase_subgroup_(FRE"/>
    <property type="match status" value="1"/>
</dbReference>
<dbReference type="EMBL" id="QXGF01003330">
    <property type="protein sequence ID" value="KAE8921825.1"/>
    <property type="molecule type" value="Genomic_DNA"/>
</dbReference>
<dbReference type="Proteomes" id="UP000440732">
    <property type="component" value="Unassembled WGS sequence"/>
</dbReference>
<proteinExistence type="predicted"/>
<evidence type="ECO:0000313" key="11">
    <source>
        <dbReference type="EMBL" id="KAE9069125.1"/>
    </source>
</evidence>
<dbReference type="InterPro" id="IPR050369">
    <property type="entry name" value="RBOH/FRE"/>
</dbReference>
<evidence type="ECO:0000313" key="14">
    <source>
        <dbReference type="EMBL" id="KAE9171195.1"/>
    </source>
</evidence>
<evidence type="ECO:0000313" key="23">
    <source>
        <dbReference type="Proteomes" id="UP000441208"/>
    </source>
</evidence>
<dbReference type="GO" id="GO:0016491">
    <property type="term" value="F:oxidoreductase activity"/>
    <property type="evidence" value="ECO:0007669"/>
    <property type="project" value="UniProtKB-KW"/>
</dbReference>
<feature type="region of interest" description="Disordered" evidence="6">
    <location>
        <begin position="1"/>
        <end position="24"/>
    </location>
</feature>
<dbReference type="PANTHER" id="PTHR11972">
    <property type="entry name" value="NADPH OXIDASE"/>
    <property type="match status" value="1"/>
</dbReference>
<evidence type="ECO:0000259" key="8">
    <source>
        <dbReference type="PROSITE" id="PS51384"/>
    </source>
</evidence>
<dbReference type="Pfam" id="PF08022">
    <property type="entry name" value="FAD_binding_8"/>
    <property type="match status" value="1"/>
</dbReference>
<evidence type="ECO:0000256" key="5">
    <source>
        <dbReference type="ARBA" id="ARBA00023136"/>
    </source>
</evidence>
<evidence type="ECO:0000256" key="4">
    <source>
        <dbReference type="ARBA" id="ARBA00023002"/>
    </source>
</evidence>
<dbReference type="AlphaFoldDB" id="A0A6A3DLL6"/>
<evidence type="ECO:0000256" key="7">
    <source>
        <dbReference type="SAM" id="Phobius"/>
    </source>
</evidence>
<dbReference type="SFLD" id="SFLDS00052">
    <property type="entry name" value="Ferric_Reductase_Domain"/>
    <property type="match status" value="1"/>
</dbReference>
<comment type="caution">
    <text evidence="9">The sequence shown here is derived from an EMBL/GenBank/DDBJ whole genome shotgun (WGS) entry which is preliminary data.</text>
</comment>
<gene>
    <name evidence="17" type="ORF">PF001_g13932</name>
    <name evidence="16" type="ORF">PF002_g27334</name>
    <name evidence="15" type="ORF">PF004_g26060</name>
    <name evidence="14" type="ORF">PF005_g27243</name>
    <name evidence="13" type="ORF">PF006_g26777</name>
    <name evidence="12" type="ORF">PF007_g27218</name>
    <name evidence="9" type="ORF">PF009_g27904</name>
    <name evidence="11" type="ORF">PF010_g26783</name>
    <name evidence="10" type="ORF">PF011_g26202</name>
</gene>
<evidence type="ECO:0000313" key="18">
    <source>
        <dbReference type="Proteomes" id="UP000429523"/>
    </source>
</evidence>
<keyword evidence="2 7" id="KW-0812">Transmembrane</keyword>
<dbReference type="Gene3D" id="3.40.50.80">
    <property type="entry name" value="Nucleotide-binding domain of ferredoxin-NADP reductase (FNR) module"/>
    <property type="match status" value="1"/>
</dbReference>
<evidence type="ECO:0000256" key="3">
    <source>
        <dbReference type="ARBA" id="ARBA00022989"/>
    </source>
</evidence>
<evidence type="ECO:0000313" key="16">
    <source>
        <dbReference type="EMBL" id="KAE9181242.1"/>
    </source>
</evidence>
<dbReference type="EMBL" id="QXGA01003460">
    <property type="protein sequence ID" value="KAE9083016.1"/>
    <property type="molecule type" value="Genomic_DNA"/>
</dbReference>
<evidence type="ECO:0000313" key="26">
    <source>
        <dbReference type="Proteomes" id="UP000488956"/>
    </source>
</evidence>
<evidence type="ECO:0000256" key="2">
    <source>
        <dbReference type="ARBA" id="ARBA00022692"/>
    </source>
</evidence>
<keyword evidence="3 7" id="KW-1133">Transmembrane helix</keyword>
<dbReference type="Proteomes" id="UP000488956">
    <property type="component" value="Unassembled WGS sequence"/>
</dbReference>
<dbReference type="EMBL" id="QXFX01003420">
    <property type="protein sequence ID" value="KAE9069125.1"/>
    <property type="molecule type" value="Genomic_DNA"/>
</dbReference>
<feature type="transmembrane region" description="Helical" evidence="7">
    <location>
        <begin position="184"/>
        <end position="205"/>
    </location>
</feature>
<dbReference type="Proteomes" id="UP000476176">
    <property type="component" value="Unassembled WGS sequence"/>
</dbReference>
<protein>
    <recommendedName>
        <fullName evidence="8">FAD-binding FR-type domain-containing protein</fullName>
    </recommendedName>
</protein>
<dbReference type="PRINTS" id="PR00466">
    <property type="entry name" value="GP91PHOX"/>
</dbReference>
<feature type="transmembrane region" description="Helical" evidence="7">
    <location>
        <begin position="152"/>
        <end position="172"/>
    </location>
</feature>
<feature type="transmembrane region" description="Helical" evidence="7">
    <location>
        <begin position="87"/>
        <end position="104"/>
    </location>
</feature>
<evidence type="ECO:0000313" key="12">
    <source>
        <dbReference type="EMBL" id="KAE9069706.1"/>
    </source>
</evidence>
<dbReference type="InterPro" id="IPR000778">
    <property type="entry name" value="Cyt_b245_heavy_chain"/>
</dbReference>
<dbReference type="Proteomes" id="UP000433483">
    <property type="component" value="Unassembled WGS sequence"/>
</dbReference>
<organism evidence="9 18">
    <name type="scientific">Phytophthora fragariae</name>
    <dbReference type="NCBI Taxonomy" id="53985"/>
    <lineage>
        <taxon>Eukaryota</taxon>
        <taxon>Sar</taxon>
        <taxon>Stramenopiles</taxon>
        <taxon>Oomycota</taxon>
        <taxon>Peronosporomycetes</taxon>
        <taxon>Peronosporales</taxon>
        <taxon>Peronosporaceae</taxon>
        <taxon>Phytophthora</taxon>
    </lineage>
</organism>
<name>A0A6A3DLL6_9STRA</name>
<evidence type="ECO:0000313" key="22">
    <source>
        <dbReference type="Proteomes" id="UP000440732"/>
    </source>
</evidence>
<keyword evidence="19" id="KW-1185">Reference proteome</keyword>
<dbReference type="EMBL" id="QXGB01003366">
    <property type="protein sequence ID" value="KAE9171195.1"/>
    <property type="molecule type" value="Genomic_DNA"/>
</dbReference>
<dbReference type="Proteomes" id="UP000441208">
    <property type="component" value="Unassembled WGS sequence"/>
</dbReference>
<dbReference type="InterPro" id="IPR013121">
    <property type="entry name" value="Fe_red_NAD-bd_6"/>
</dbReference>
<feature type="transmembrane region" description="Helical" evidence="7">
    <location>
        <begin position="110"/>
        <end position="131"/>
    </location>
</feature>
<dbReference type="Proteomes" id="UP000437068">
    <property type="component" value="Unassembled WGS sequence"/>
</dbReference>
<dbReference type="Pfam" id="PF01794">
    <property type="entry name" value="Ferric_reduct"/>
    <property type="match status" value="1"/>
</dbReference>
<evidence type="ECO:0000313" key="13">
    <source>
        <dbReference type="EMBL" id="KAE9083016.1"/>
    </source>
</evidence>
<dbReference type="SUPFAM" id="SSF52343">
    <property type="entry name" value="Ferredoxin reductase-like, C-terminal NADP-linked domain"/>
    <property type="match status" value="1"/>
</dbReference>
<comment type="subcellular location">
    <subcellularLocation>
        <location evidence="1">Membrane</location>
        <topology evidence="1">Multi-pass membrane protein</topology>
    </subcellularLocation>
</comment>
<dbReference type="PANTHER" id="PTHR11972:SF55">
    <property type="entry name" value="FERRIC REDUCTASE"/>
    <property type="match status" value="1"/>
</dbReference>
<dbReference type="InterPro" id="IPR013112">
    <property type="entry name" value="FAD-bd_8"/>
</dbReference>
<evidence type="ECO:0000313" key="17">
    <source>
        <dbReference type="EMBL" id="KAE9302588.1"/>
    </source>
</evidence>
<dbReference type="Proteomes" id="UP000460718">
    <property type="component" value="Unassembled WGS sequence"/>
</dbReference>
<dbReference type="InterPro" id="IPR017938">
    <property type="entry name" value="Riboflavin_synthase-like_b-brl"/>
</dbReference>
<dbReference type="EMBL" id="QXFW01003400">
    <property type="protein sequence ID" value="KAE8971001.1"/>
    <property type="molecule type" value="Genomic_DNA"/>
</dbReference>